<evidence type="ECO:0000256" key="5">
    <source>
        <dbReference type="SAM" id="SignalP"/>
    </source>
</evidence>
<dbReference type="NCBIfam" id="TIGR02148">
    <property type="entry name" value="Fibro_Slime"/>
    <property type="match status" value="1"/>
</dbReference>
<dbReference type="eggNOG" id="COG0823">
    <property type="taxonomic scope" value="Bacteria"/>
</dbReference>
<proteinExistence type="inferred from homology"/>
<reference evidence="7 8" key="1">
    <citation type="submission" date="2013-11" db="EMBL/GenBank/DDBJ databases">
        <title>Complete genome sequence of Clostridum sp. M2/40.</title>
        <authorList>
            <person name="Wibberg D."/>
            <person name="Puehler A."/>
            <person name="Schlueter A."/>
        </authorList>
    </citation>
    <scope>NUCLEOTIDE SEQUENCE [LARGE SCALE GENOMIC DNA]</scope>
    <source>
        <strain evidence="8">M2/40</strain>
    </source>
</reference>
<keyword evidence="4" id="KW-0812">Transmembrane</keyword>
<dbReference type="HOGENOM" id="CLU_416035_0_0_9"/>
<dbReference type="EMBL" id="HG917868">
    <property type="protein sequence ID" value="CDM68190.1"/>
    <property type="molecule type" value="Genomic_DNA"/>
</dbReference>
<evidence type="ECO:0000256" key="2">
    <source>
        <dbReference type="ARBA" id="ARBA00022729"/>
    </source>
</evidence>
<keyword evidence="4" id="KW-0472">Membrane</keyword>
<dbReference type="AlphaFoldDB" id="W6SES7"/>
<comment type="similarity">
    <text evidence="1">Belongs to the prespore-cell-inducing factor family.</text>
</comment>
<keyword evidence="4" id="KW-1133">Transmembrane helix</keyword>
<feature type="domain" description="PA14" evidence="6">
    <location>
        <begin position="166"/>
        <end position="319"/>
    </location>
</feature>
<keyword evidence="2 5" id="KW-0732">Signal</keyword>
<keyword evidence="3" id="KW-0325">Glycoprotein</keyword>
<evidence type="ECO:0000256" key="3">
    <source>
        <dbReference type="ARBA" id="ARBA00023180"/>
    </source>
</evidence>
<sequence>MKGIRRISKFLLIVICLSNMLFNVSEVKADNEDEKVVKRTLPITVRDFNSDWKMFSNGNDFTDDNNKQNVIKDMVEGIDPVSRKIIFSTEGYNYEVDRLIKKGKFKEGNRGTLDEAKKLYEQLQEGKDVKKKLLSTAYGYAYYYMNSYFQDVEGLNTIVDEKELPLYSRGGDAMGYDSSNEDEAYGKCGFFIADGKGFNEERAHQNCNGTHNYHFTLESHTEFTYKEGQWFEFAGDDDVWVFINGELIADIGGVHAKKSVKVELDKLQNLIPGETYSFDLFYMERGAGESNLTIETNMNFRNPNLNVEENAYTIDSNGEESPAISVYEGEKIYYTFTMTNTGDATLKNIEFDSELLGVKINTDGIFKNGVKKDSEVSFIKKDSKGNIKLKTNDFKEALGSLSIGETIEVRCNKELSYTATEEDANAKEPVIINEVVGTATYEENKLVDEAEVAVNVKKIGEYNATIRNNVNTIERDGEVIYDCSKDEVIPKVKKDDVVTFKFDVINKTVDKDGNPLPIDKLSISDAMTPADYNNDKWEFYSDDIKNFDSSNFNLGANEKIEVITNEYVVKEDCDNIILVNTVVLNRLESKLDQDSVSLDYEDEIIEDVKGVTDITNDDDDDKEKGNGILTKTGGLSVTIFAGIGIVLVAIGAFVWFKKR</sequence>
<dbReference type="Proteomes" id="UP000019426">
    <property type="component" value="Chromosome M2/40_rep1"/>
</dbReference>
<dbReference type="STRING" id="1216932.CM240_1026"/>
<feature type="transmembrane region" description="Helical" evidence="4">
    <location>
        <begin position="634"/>
        <end position="656"/>
    </location>
</feature>
<dbReference type="GO" id="GO:0005576">
    <property type="term" value="C:extracellular region"/>
    <property type="evidence" value="ECO:0007669"/>
    <property type="project" value="TreeGrafter"/>
</dbReference>
<feature type="signal peptide" evidence="5">
    <location>
        <begin position="1"/>
        <end position="29"/>
    </location>
</feature>
<evidence type="ECO:0000313" key="7">
    <source>
        <dbReference type="EMBL" id="CDM68190.1"/>
    </source>
</evidence>
<dbReference type="Pfam" id="PF07691">
    <property type="entry name" value="PA14"/>
    <property type="match status" value="1"/>
</dbReference>
<evidence type="ECO:0000256" key="1">
    <source>
        <dbReference type="ARBA" id="ARBA00008709"/>
    </source>
</evidence>
<dbReference type="OrthoDB" id="9816455at2"/>
<accession>W6SES7</accession>
<dbReference type="InterPro" id="IPR011874">
    <property type="entry name" value="Fibro_Slime"/>
</dbReference>
<organism evidence="7 8">
    <name type="scientific">Clostridium bornimense</name>
    <dbReference type="NCBI Taxonomy" id="1216932"/>
    <lineage>
        <taxon>Bacteria</taxon>
        <taxon>Bacillati</taxon>
        <taxon>Bacillota</taxon>
        <taxon>Clostridia</taxon>
        <taxon>Eubacteriales</taxon>
        <taxon>Clostridiaceae</taxon>
        <taxon>Clostridium</taxon>
    </lineage>
</organism>
<dbReference type="RefSeq" id="WP_051483699.1">
    <property type="nucleotide sequence ID" value="NZ_HG917868.1"/>
</dbReference>
<dbReference type="PANTHER" id="PTHR31137:SF5">
    <property type="entry name" value="PROTEIN PSIQ-RELATED"/>
    <property type="match status" value="1"/>
</dbReference>
<dbReference type="PANTHER" id="PTHR31137">
    <property type="entry name" value="PROTEIN PSIB-RELATED-RELATED"/>
    <property type="match status" value="1"/>
</dbReference>
<dbReference type="PATRIC" id="fig|1216932.3.peg.1013"/>
<keyword evidence="8" id="KW-1185">Reference proteome</keyword>
<dbReference type="PROSITE" id="PS51820">
    <property type="entry name" value="PA14"/>
    <property type="match status" value="1"/>
</dbReference>
<feature type="chain" id="PRO_5004881034" description="PA14 domain-containing protein" evidence="5">
    <location>
        <begin position="30"/>
        <end position="659"/>
    </location>
</feature>
<protein>
    <recommendedName>
        <fullName evidence="6">PA14 domain-containing protein</fullName>
    </recommendedName>
</protein>
<dbReference type="KEGG" id="clt:CM240_1026"/>
<name>W6SES7_9CLOT</name>
<dbReference type="InterPro" id="IPR051154">
    <property type="entry name" value="Prespore-cell_inducing_factor"/>
</dbReference>
<evidence type="ECO:0000256" key="4">
    <source>
        <dbReference type="SAM" id="Phobius"/>
    </source>
</evidence>
<evidence type="ECO:0000313" key="8">
    <source>
        <dbReference type="Proteomes" id="UP000019426"/>
    </source>
</evidence>
<evidence type="ECO:0000259" key="6">
    <source>
        <dbReference type="PROSITE" id="PS51820"/>
    </source>
</evidence>
<dbReference type="InterPro" id="IPR037524">
    <property type="entry name" value="PA14/GLEYA"/>
</dbReference>
<gene>
    <name evidence="7" type="ORF">CM240_1026</name>
</gene>
<dbReference type="InterPro" id="IPR011658">
    <property type="entry name" value="PA14_dom"/>
</dbReference>